<organism evidence="2">
    <name type="scientific">candidate division WOR-3 bacterium</name>
    <dbReference type="NCBI Taxonomy" id="2052148"/>
    <lineage>
        <taxon>Bacteria</taxon>
        <taxon>Bacteria division WOR-3</taxon>
    </lineage>
</organism>
<dbReference type="Pfam" id="PF08486">
    <property type="entry name" value="SpoIID"/>
    <property type="match status" value="1"/>
</dbReference>
<accession>A0A7V4CHB2</accession>
<feature type="domain" description="Sporulation stage II protein D amidase enhancer LytB N-terminal" evidence="1">
    <location>
        <begin position="143"/>
        <end position="229"/>
    </location>
</feature>
<protein>
    <submittedName>
        <fullName evidence="2">SpoIID/LytB domain-containing protein</fullName>
    </submittedName>
</protein>
<dbReference type="GO" id="GO:0030435">
    <property type="term" value="P:sporulation resulting in formation of a cellular spore"/>
    <property type="evidence" value="ECO:0007669"/>
    <property type="project" value="InterPro"/>
</dbReference>
<evidence type="ECO:0000313" key="2">
    <source>
        <dbReference type="EMBL" id="HGQ55109.1"/>
    </source>
</evidence>
<proteinExistence type="predicted"/>
<evidence type="ECO:0000259" key="1">
    <source>
        <dbReference type="Pfam" id="PF08486"/>
    </source>
</evidence>
<dbReference type="InterPro" id="IPR013693">
    <property type="entry name" value="SpoIID/LytB_N"/>
</dbReference>
<dbReference type="AlphaFoldDB" id="A0A7V4CHB2"/>
<gene>
    <name evidence="2" type="ORF">ENU28_01425</name>
</gene>
<reference evidence="2" key="1">
    <citation type="journal article" date="2020" name="mSystems">
        <title>Genome- and Community-Level Interaction Insights into Carbon Utilization and Element Cycling Functions of Hydrothermarchaeota in Hydrothermal Sediment.</title>
        <authorList>
            <person name="Zhou Z."/>
            <person name="Liu Y."/>
            <person name="Xu W."/>
            <person name="Pan J."/>
            <person name="Luo Z.H."/>
            <person name="Li M."/>
        </authorList>
    </citation>
    <scope>NUCLEOTIDE SEQUENCE [LARGE SCALE GENOMIC DNA]</scope>
    <source>
        <strain evidence="2">SpSt-655</strain>
    </source>
</reference>
<comment type="caution">
    <text evidence="2">The sequence shown here is derived from an EMBL/GenBank/DDBJ whole genome shotgun (WGS) entry which is preliminary data.</text>
</comment>
<sequence length="399" mass="46795">MLLALKREFTLSFTKISGERLLLTKKYISFLSLILFSCVPFVKKGKIYEPNIRVLISFEEDTFSLKGYFTLTQKDKKIEIRDKLIKIKDNKIFLRDSLLFDFALEPVILTPYPNTNLSFRDKTYRGYFKIVYDAIWKYKKPCLINILPLEEYLYSVVACEIGPIDEKNYESAKAQAVAARSYALFRMLQNQLKFYDIFASPNLDQAYEGKKRETSLTTKAVKETKGEVLIDSKRVFKTMYHANCGGILYNGKRDSEKYSLSKAPFCKNSKNYKWEKDWEIKNFTETLKKIINYQKKKPLRIKKIKLEKERKSQRVKKVRFYTNGGIFYISGNKFRNLFGLKSTLFEIKATHNKIKIVGYGYGHGKGMCQDGAMAMAKKGYNYKEILSHYYPKKKIKKLY</sequence>
<dbReference type="InterPro" id="IPR013486">
    <property type="entry name" value="SpoIID/LytB"/>
</dbReference>
<name>A0A7V4CHB2_UNCW3</name>
<dbReference type="NCBIfam" id="TIGR02669">
    <property type="entry name" value="SpoIID_LytB"/>
    <property type="match status" value="1"/>
</dbReference>
<dbReference type="EMBL" id="DTBX01000051">
    <property type="protein sequence ID" value="HGQ55109.1"/>
    <property type="molecule type" value="Genomic_DNA"/>
</dbReference>